<dbReference type="Proteomes" id="UP000601435">
    <property type="component" value="Unassembled WGS sequence"/>
</dbReference>
<keyword evidence="3" id="KW-1185">Reference proteome</keyword>
<feature type="non-terminal residue" evidence="2">
    <location>
        <position position="1"/>
    </location>
</feature>
<dbReference type="OrthoDB" id="425920at2759"/>
<feature type="region of interest" description="Disordered" evidence="1">
    <location>
        <begin position="304"/>
        <end position="325"/>
    </location>
</feature>
<evidence type="ECO:0000256" key="1">
    <source>
        <dbReference type="SAM" id="MobiDB-lite"/>
    </source>
</evidence>
<feature type="region of interest" description="Disordered" evidence="1">
    <location>
        <begin position="232"/>
        <end position="290"/>
    </location>
</feature>
<evidence type="ECO:0000313" key="2">
    <source>
        <dbReference type="EMBL" id="CAE7745476.1"/>
    </source>
</evidence>
<evidence type="ECO:0000313" key="3">
    <source>
        <dbReference type="Proteomes" id="UP000601435"/>
    </source>
</evidence>
<accession>A0A812XRL6</accession>
<sequence length="756" mass="84200">VWFATMAESYEKAFDMYVGVNDPQKLNSFWTAQIQGSPYLGGRPELLQQIQQGARPLPMALHGDGVSVTGLGKTWQKGIDAYSISSILTFGDTGHYNQVLAMVPGEFKEHGPVPQLQRAGLYCRDWSFRLWRPDAGLAATTWAVAIREALGEPIGLARDWLPAFTAARRVLTAMQIGLCPDWMHSKHLGTDAYIVASVLAIIVFRKMPGADREAKCRQLLGQLKSHAPKQIFNKLKWPGPRVPEELPAEEPEAAPTTPAATQEEAEDTQQKATGAEGDTTTASEPPKRKLTACDLVKFADDLEPKEQAQHSDEAEDNEEGRDRCKSRWLQKRKKAGQVPEELLSYLEKCGRQDTTEAVNRLVKRGKGGRFELCLENNWWKETHKKFENVKGKDKALGYTLTRARVACGGQEGLDQALQTGEVRQVTEDGTTYYVFKEIQVTHEKGASSETACGGSTDVDQKVHTKFKDFVQGYDLSLLPPNLVLPSDPAGGSLAPATSFSEQDRSKLEQSLALLQTNRQAGEKIFLAITSTTATAVTSKGLLQKNLQAVLAKISELHEAAGAVSELQESMSMCRGLVSSMFVANWQQPFLAFPAMKAKAAEIKHCLRPLLEVWRLHYMSPRSQEDAEVLLLLQRAVEMDELLDQDASRAVLLYQDCLRLCVLGFEYFSLMGRLMKRFLLQGDMAFNVTFKAHWPCHGLLESHFLSPRVGACYGQEDLMQIVRRMVSVCTRSRNPVATVQKAMQKYVMALHVDYSRM</sequence>
<name>A0A812XRL6_9DINO</name>
<dbReference type="AlphaFoldDB" id="A0A812XRL6"/>
<comment type="caution">
    <text evidence="2">The sequence shown here is derived from an EMBL/GenBank/DDBJ whole genome shotgun (WGS) entry which is preliminary data.</text>
</comment>
<proteinExistence type="predicted"/>
<protein>
    <submittedName>
        <fullName evidence="2">Uncharacterized protein</fullName>
    </submittedName>
</protein>
<gene>
    <name evidence="2" type="ORF">SNEC2469_LOCUS21589</name>
</gene>
<reference evidence="2" key="1">
    <citation type="submission" date="2021-02" db="EMBL/GenBank/DDBJ databases">
        <authorList>
            <person name="Dougan E. K."/>
            <person name="Rhodes N."/>
            <person name="Thang M."/>
            <person name="Chan C."/>
        </authorList>
    </citation>
    <scope>NUCLEOTIDE SEQUENCE</scope>
</reference>
<dbReference type="EMBL" id="CAJNJA010038289">
    <property type="protein sequence ID" value="CAE7745476.1"/>
    <property type="molecule type" value="Genomic_DNA"/>
</dbReference>
<feature type="compositionally biased region" description="Low complexity" evidence="1">
    <location>
        <begin position="253"/>
        <end position="262"/>
    </location>
</feature>
<organism evidence="2 3">
    <name type="scientific">Symbiodinium necroappetens</name>
    <dbReference type="NCBI Taxonomy" id="1628268"/>
    <lineage>
        <taxon>Eukaryota</taxon>
        <taxon>Sar</taxon>
        <taxon>Alveolata</taxon>
        <taxon>Dinophyceae</taxon>
        <taxon>Suessiales</taxon>
        <taxon>Symbiodiniaceae</taxon>
        <taxon>Symbiodinium</taxon>
    </lineage>
</organism>